<organism evidence="12 13">
    <name type="scientific">Epichloe bromicola</name>
    <dbReference type="NCBI Taxonomy" id="79588"/>
    <lineage>
        <taxon>Eukaryota</taxon>
        <taxon>Fungi</taxon>
        <taxon>Dikarya</taxon>
        <taxon>Ascomycota</taxon>
        <taxon>Pezizomycotina</taxon>
        <taxon>Sordariomycetes</taxon>
        <taxon>Hypocreomycetidae</taxon>
        <taxon>Hypocreales</taxon>
        <taxon>Clavicipitaceae</taxon>
        <taxon>Epichloe</taxon>
    </lineage>
</organism>
<evidence type="ECO:0000256" key="3">
    <source>
        <dbReference type="ARBA" id="ARBA00022622"/>
    </source>
</evidence>
<feature type="compositionally biased region" description="Basic and acidic residues" evidence="8">
    <location>
        <begin position="252"/>
        <end position="262"/>
    </location>
</feature>
<feature type="compositionally biased region" description="Polar residues" evidence="8">
    <location>
        <begin position="263"/>
        <end position="273"/>
    </location>
</feature>
<keyword evidence="5 9" id="KW-0472">Membrane</keyword>
<evidence type="ECO:0000259" key="11">
    <source>
        <dbReference type="Pfam" id="PF20238"/>
    </source>
</evidence>
<comment type="subcellular location">
    <subcellularLocation>
        <location evidence="1">Cell membrane</location>
        <topology evidence="1">Lipid-anchor</topology>
        <topology evidence="1">GPI-anchor</topology>
    </subcellularLocation>
</comment>
<keyword evidence="9" id="KW-1133">Transmembrane helix</keyword>
<keyword evidence="3" id="KW-0336">GPI-anchor</keyword>
<dbReference type="PANTHER" id="PTHR34992">
    <property type="entry name" value="HYPHAL ANASTAMOSIS-7 PROTEIN"/>
    <property type="match status" value="1"/>
</dbReference>
<feature type="region of interest" description="Disordered" evidence="8">
    <location>
        <begin position="251"/>
        <end position="273"/>
    </location>
</feature>
<evidence type="ECO:0000256" key="5">
    <source>
        <dbReference type="ARBA" id="ARBA00023136"/>
    </source>
</evidence>
<evidence type="ECO:0000313" key="13">
    <source>
        <dbReference type="Proteomes" id="UP001562357"/>
    </source>
</evidence>
<feature type="signal peptide" evidence="10">
    <location>
        <begin position="1"/>
        <end position="20"/>
    </location>
</feature>
<proteinExistence type="predicted"/>
<keyword evidence="4 10" id="KW-0732">Signal</keyword>
<protein>
    <recommendedName>
        <fullName evidence="11">Copper acquisition factor BIM1-like domain-containing protein</fullName>
    </recommendedName>
</protein>
<feature type="region of interest" description="Disordered" evidence="8">
    <location>
        <begin position="175"/>
        <end position="207"/>
    </location>
</feature>
<evidence type="ECO:0000256" key="2">
    <source>
        <dbReference type="ARBA" id="ARBA00022475"/>
    </source>
</evidence>
<sequence length="273" mass="28586">MFLSKSVAAVAAALAVGVLAGEPSTTPDNMGPAAFMWPPDRVWSAAADNTAPCGSVESVGNRTNFPLTGGKVSLVDQKKASRVTLSISYKDNPGSDHDFATLIEPEKFAELNPGHACVPVKDAPSSVKPGANATLQIKYTAIDDKPESETFYACADITYVAFSDFKDDIHCMNSKSNTGSETKTGSGSVTTSASDSSKESSGGSGGPSGGAIAGIVAGVAAGVSMIAAGLIIYRRKQQRLRILRQQNSPRNVKWDERPRDSNSNKSVRLQNLS</sequence>
<evidence type="ECO:0000313" key="12">
    <source>
        <dbReference type="EMBL" id="GAB0135710.1"/>
    </source>
</evidence>
<reference evidence="13" key="1">
    <citation type="submission" date="2024-06" db="EMBL/GenBank/DDBJ databases">
        <title>Draft Genome Sequences of Epichloe bromicola Strains Isolated from Elymus ciliaris.</title>
        <authorList>
            <consortium name="Epichloe bromicola genome sequencing consortium"/>
            <person name="Miura A."/>
            <person name="Imano S."/>
            <person name="Ashida A."/>
            <person name="Sato I."/>
            <person name="Chiba S."/>
            <person name="Tanaka A."/>
            <person name="Camagna M."/>
            <person name="Takemoto D."/>
        </authorList>
    </citation>
    <scope>NUCLEOTIDE SEQUENCE [LARGE SCALE GENOMIC DNA]</scope>
    <source>
        <strain evidence="13">DP</strain>
    </source>
</reference>
<dbReference type="CDD" id="cd21176">
    <property type="entry name" value="LPMO_auxiliary-like"/>
    <property type="match status" value="1"/>
</dbReference>
<evidence type="ECO:0000256" key="9">
    <source>
        <dbReference type="SAM" id="Phobius"/>
    </source>
</evidence>
<keyword evidence="6" id="KW-0325">Glycoprotein</keyword>
<evidence type="ECO:0000256" key="8">
    <source>
        <dbReference type="SAM" id="MobiDB-lite"/>
    </source>
</evidence>
<dbReference type="Proteomes" id="UP001562357">
    <property type="component" value="Unassembled WGS sequence"/>
</dbReference>
<dbReference type="PANTHER" id="PTHR34992:SF5">
    <property type="entry name" value="ANCHORED PROTEIN, PUTATIVE (AFU_ORTHOLOGUE AFUA_6G02800)-RELATED"/>
    <property type="match status" value="1"/>
</dbReference>
<feature type="compositionally biased region" description="Low complexity" evidence="8">
    <location>
        <begin position="175"/>
        <end position="201"/>
    </location>
</feature>
<keyword evidence="9" id="KW-0812">Transmembrane</keyword>
<feature type="chain" id="PRO_5047437541" description="Copper acquisition factor BIM1-like domain-containing protein" evidence="10">
    <location>
        <begin position="21"/>
        <end position="273"/>
    </location>
</feature>
<keyword evidence="7" id="KW-0449">Lipoprotein</keyword>
<evidence type="ECO:0000256" key="10">
    <source>
        <dbReference type="SAM" id="SignalP"/>
    </source>
</evidence>
<gene>
    <name evidence="12" type="primary">g4037</name>
    <name evidence="12" type="ORF">EsDP_00004037</name>
</gene>
<dbReference type="InterPro" id="IPR046936">
    <property type="entry name" value="BIM1-like"/>
</dbReference>
<name>A0ABQ0CQL2_9HYPO</name>
<keyword evidence="13" id="KW-1185">Reference proteome</keyword>
<feature type="transmembrane region" description="Helical" evidence="9">
    <location>
        <begin position="211"/>
        <end position="233"/>
    </location>
</feature>
<accession>A0ABQ0CQL2</accession>
<dbReference type="InterPro" id="IPR046530">
    <property type="entry name" value="BIM1-like_dom"/>
</dbReference>
<dbReference type="Pfam" id="PF20238">
    <property type="entry name" value="BIM1-like_dom"/>
    <property type="match status" value="1"/>
</dbReference>
<evidence type="ECO:0000256" key="1">
    <source>
        <dbReference type="ARBA" id="ARBA00004609"/>
    </source>
</evidence>
<evidence type="ECO:0000256" key="4">
    <source>
        <dbReference type="ARBA" id="ARBA00022729"/>
    </source>
</evidence>
<comment type="caution">
    <text evidence="12">The sequence shown here is derived from an EMBL/GenBank/DDBJ whole genome shotgun (WGS) entry which is preliminary data.</text>
</comment>
<evidence type="ECO:0000256" key="6">
    <source>
        <dbReference type="ARBA" id="ARBA00023180"/>
    </source>
</evidence>
<dbReference type="EMBL" id="BAAFGZ010000144">
    <property type="protein sequence ID" value="GAB0135710.1"/>
    <property type="molecule type" value="Genomic_DNA"/>
</dbReference>
<feature type="domain" description="Copper acquisition factor BIM1-like" evidence="11">
    <location>
        <begin position="30"/>
        <end position="175"/>
    </location>
</feature>
<evidence type="ECO:0000256" key="7">
    <source>
        <dbReference type="ARBA" id="ARBA00023288"/>
    </source>
</evidence>
<keyword evidence="2" id="KW-1003">Cell membrane</keyword>